<proteinExistence type="predicted"/>
<accession>A0AAU7NXA9</accession>
<dbReference type="EMBL" id="CP157743">
    <property type="protein sequence ID" value="XBS21557.1"/>
    <property type="molecule type" value="Genomic_DNA"/>
</dbReference>
<sequence length="72" mass="7891">MKHGLICQLDERNGETVLVLHDAAKTGASFQGATLFTELPEPIEIAIHNKELMAQLAENILIRLAILNGIEI</sequence>
<protein>
    <submittedName>
        <fullName evidence="1">Uncharacterized protein</fullName>
    </submittedName>
</protein>
<dbReference type="KEGG" id="mech:Q9L42_005375"/>
<keyword evidence="2" id="KW-1185">Reference proteome</keyword>
<reference evidence="1 2" key="1">
    <citation type="journal article" date="2024" name="Microbiology">
        <title>Methylomarinum rosea sp. nov., a novel halophilic methanotrophic bacterium from the hypersaline Lake Elton.</title>
        <authorList>
            <person name="Suleimanov R.Z."/>
            <person name="Oshkin I.Y."/>
            <person name="Danilova O.V."/>
            <person name="Suzina N.E."/>
            <person name="Dedysh S.N."/>
        </authorList>
    </citation>
    <scope>NUCLEOTIDE SEQUENCE [LARGE SCALE GENOMIC DNA]</scope>
    <source>
        <strain evidence="1 2">Ch1-1</strain>
    </source>
</reference>
<organism evidence="1 2">
    <name type="scientific">Methylomarinum roseum</name>
    <dbReference type="NCBI Taxonomy" id="3067653"/>
    <lineage>
        <taxon>Bacteria</taxon>
        <taxon>Pseudomonadati</taxon>
        <taxon>Pseudomonadota</taxon>
        <taxon>Gammaproteobacteria</taxon>
        <taxon>Methylococcales</taxon>
        <taxon>Methylococcaceae</taxon>
        <taxon>Methylomarinum</taxon>
    </lineage>
</organism>
<name>A0AAU7NXA9_9GAMM</name>
<evidence type="ECO:0000313" key="2">
    <source>
        <dbReference type="Proteomes" id="UP001225378"/>
    </source>
</evidence>
<dbReference type="Proteomes" id="UP001225378">
    <property type="component" value="Chromosome"/>
</dbReference>
<gene>
    <name evidence="1" type="ORF">Q9L42_005375</name>
</gene>
<dbReference type="AlphaFoldDB" id="A0AAU7NXA9"/>
<dbReference type="RefSeq" id="WP_305909456.1">
    <property type="nucleotide sequence ID" value="NZ_CP157743.1"/>
</dbReference>
<evidence type="ECO:0000313" key="1">
    <source>
        <dbReference type="EMBL" id="XBS21557.1"/>
    </source>
</evidence>